<comment type="similarity">
    <text evidence="1">Belongs to the polysaccharide synthase family.</text>
</comment>
<comment type="caution">
    <text evidence="3">The sequence shown here is derived from an EMBL/GenBank/DDBJ whole genome shotgun (WGS) entry which is preliminary data.</text>
</comment>
<dbReference type="eggNOG" id="COG1086">
    <property type="taxonomic scope" value="Bacteria"/>
</dbReference>
<reference evidence="3 4" key="1">
    <citation type="submission" date="2014-02" db="EMBL/GenBank/DDBJ databases">
        <title>Draft genome sequence of Lysinibacillus odysseyi NBRC 100172.</title>
        <authorList>
            <person name="Zhang F."/>
            <person name="Wang G."/>
            <person name="Zhang L."/>
        </authorList>
    </citation>
    <scope>NUCLEOTIDE SEQUENCE [LARGE SCALE GENOMIC DNA]</scope>
    <source>
        <strain evidence="3 4">NBRC 100172</strain>
    </source>
</reference>
<dbReference type="InterPro" id="IPR051203">
    <property type="entry name" value="Polysaccharide_Synthase-Rel"/>
</dbReference>
<name>A0A0A3JEC8_9BACI</name>
<feature type="domain" description="Polysaccharide biosynthesis protein CapD-like" evidence="2">
    <location>
        <begin position="7"/>
        <end position="273"/>
    </location>
</feature>
<dbReference type="PANTHER" id="PTHR43318:SF2">
    <property type="entry name" value="UDP-N-ACETYLGLUCOSAMINE 4,6-DEHYDRATASE (INVERTING)"/>
    <property type="match status" value="1"/>
</dbReference>
<dbReference type="InterPro" id="IPR003869">
    <property type="entry name" value="Polysac_CapD-like"/>
</dbReference>
<sequence length="317" mass="35403">MYKDSSILVTGGTGSWGIELIRQLLTLDPKEIIIYSRNENSQVELRRKMEDSRLRFFIGDIRDKEAMITASAGVDFIFHLAALKHVPVCEENPVESIKTNIIGTQNVIDAAIENNVKKVIYVSTDKAADPANTYGMTKALGEKLIIHANRKKSGTQFTCVRGGNVLGSSGSVLPLFKKQIKELGEVHLTDKRMVRYFISPQEAIVQLLKVGEVSHGGEIFIMNMDAFRIIDLAEILIKHSKRKDVNIVEIGARPGEKLEEVLVAESEKASTFIFDEDLLVTFPHGEVTSSYPLLFESETPLLEKDEIEHMLKEAGFI</sequence>
<accession>A0A0A3JEC8</accession>
<dbReference type="PANTHER" id="PTHR43318">
    <property type="entry name" value="UDP-N-ACETYLGLUCOSAMINE 4,6-DEHYDRATASE"/>
    <property type="match status" value="1"/>
</dbReference>
<evidence type="ECO:0000313" key="3">
    <source>
        <dbReference type="EMBL" id="KGR85382.1"/>
    </source>
</evidence>
<dbReference type="Gene3D" id="3.40.50.720">
    <property type="entry name" value="NAD(P)-binding Rossmann-like Domain"/>
    <property type="match status" value="1"/>
</dbReference>
<keyword evidence="4" id="KW-1185">Reference proteome</keyword>
<dbReference type="STRING" id="1220589.CD32_09120"/>
<dbReference type="CDD" id="cd05237">
    <property type="entry name" value="UDP_invert_4-6DH_SDR_e"/>
    <property type="match status" value="1"/>
</dbReference>
<dbReference type="Pfam" id="PF02719">
    <property type="entry name" value="Polysacc_synt_2"/>
    <property type="match status" value="1"/>
</dbReference>
<dbReference type="RefSeq" id="WP_036153730.1">
    <property type="nucleotide sequence ID" value="NZ_AVCX01000007.1"/>
</dbReference>
<organism evidence="3 4">
    <name type="scientific">Lysinibacillus odysseyi 34hs-1 = NBRC 100172</name>
    <dbReference type="NCBI Taxonomy" id="1220589"/>
    <lineage>
        <taxon>Bacteria</taxon>
        <taxon>Bacillati</taxon>
        <taxon>Bacillota</taxon>
        <taxon>Bacilli</taxon>
        <taxon>Bacillales</taxon>
        <taxon>Bacillaceae</taxon>
        <taxon>Lysinibacillus</taxon>
    </lineage>
</organism>
<dbReference type="OrthoDB" id="9803111at2"/>
<proteinExistence type="inferred from homology"/>
<dbReference type="AlphaFoldDB" id="A0A0A3JEC8"/>
<dbReference type="Proteomes" id="UP000030437">
    <property type="component" value="Unassembled WGS sequence"/>
</dbReference>
<dbReference type="EMBL" id="JPVP01000054">
    <property type="protein sequence ID" value="KGR85382.1"/>
    <property type="molecule type" value="Genomic_DNA"/>
</dbReference>
<evidence type="ECO:0000256" key="1">
    <source>
        <dbReference type="ARBA" id="ARBA00007430"/>
    </source>
</evidence>
<dbReference type="SUPFAM" id="SSF51735">
    <property type="entry name" value="NAD(P)-binding Rossmann-fold domains"/>
    <property type="match status" value="1"/>
</dbReference>
<protein>
    <submittedName>
        <fullName evidence="3">UDP-N-acetylglucosamine 4,6-dehydratase</fullName>
    </submittedName>
</protein>
<evidence type="ECO:0000313" key="4">
    <source>
        <dbReference type="Proteomes" id="UP000030437"/>
    </source>
</evidence>
<gene>
    <name evidence="3" type="ORF">CD32_09120</name>
</gene>
<dbReference type="InterPro" id="IPR036291">
    <property type="entry name" value="NAD(P)-bd_dom_sf"/>
</dbReference>
<evidence type="ECO:0000259" key="2">
    <source>
        <dbReference type="Pfam" id="PF02719"/>
    </source>
</evidence>